<feature type="compositionally biased region" description="Basic and acidic residues" evidence="1">
    <location>
        <begin position="627"/>
        <end position="645"/>
    </location>
</feature>
<feature type="region of interest" description="Disordered" evidence="1">
    <location>
        <begin position="473"/>
        <end position="884"/>
    </location>
</feature>
<feature type="compositionally biased region" description="Polar residues" evidence="1">
    <location>
        <begin position="660"/>
        <end position="671"/>
    </location>
</feature>
<feature type="compositionally biased region" description="Acidic residues" evidence="1">
    <location>
        <begin position="719"/>
        <end position="735"/>
    </location>
</feature>
<feature type="compositionally biased region" description="Low complexity" evidence="1">
    <location>
        <begin position="188"/>
        <end position="218"/>
    </location>
</feature>
<reference evidence="3 4" key="1">
    <citation type="journal article" date="2023" name="G3 (Bethesda)">
        <title>A chromosome-level genome assembly of Zasmidium syzygii isolated from banana leaves.</title>
        <authorList>
            <person name="van Westerhoven A.C."/>
            <person name="Mehrabi R."/>
            <person name="Talebi R."/>
            <person name="Steentjes M.B.F."/>
            <person name="Corcolon B."/>
            <person name="Chong P.A."/>
            <person name="Kema G.H.J."/>
            <person name="Seidl M.F."/>
        </authorList>
    </citation>
    <scope>NUCLEOTIDE SEQUENCE [LARGE SCALE GENOMIC DNA]</scope>
    <source>
        <strain evidence="3 4">P124</strain>
    </source>
</reference>
<dbReference type="EMBL" id="JAXOVC010000004">
    <property type="protein sequence ID" value="KAK4502142.1"/>
    <property type="molecule type" value="Genomic_DNA"/>
</dbReference>
<feature type="compositionally biased region" description="Acidic residues" evidence="1">
    <location>
        <begin position="832"/>
        <end position="855"/>
    </location>
</feature>
<feature type="compositionally biased region" description="Low complexity" evidence="1">
    <location>
        <begin position="390"/>
        <end position="400"/>
    </location>
</feature>
<dbReference type="Proteomes" id="UP001305779">
    <property type="component" value="Unassembled WGS sequence"/>
</dbReference>
<feature type="compositionally biased region" description="Acidic residues" evidence="1">
    <location>
        <begin position="140"/>
        <end position="153"/>
    </location>
</feature>
<evidence type="ECO:0000259" key="2">
    <source>
        <dbReference type="Pfam" id="PF10650"/>
    </source>
</evidence>
<comment type="caution">
    <text evidence="3">The sequence shown here is derived from an EMBL/GenBank/DDBJ whole genome shotgun (WGS) entry which is preliminary data.</text>
</comment>
<feature type="compositionally biased region" description="Polar residues" evidence="1">
    <location>
        <begin position="360"/>
        <end position="378"/>
    </location>
</feature>
<feature type="compositionally biased region" description="Polar residues" evidence="1">
    <location>
        <begin position="473"/>
        <end position="485"/>
    </location>
</feature>
<feature type="compositionally biased region" description="Polar residues" evidence="1">
    <location>
        <begin position="14"/>
        <end position="36"/>
    </location>
</feature>
<feature type="region of interest" description="Disordered" evidence="1">
    <location>
        <begin position="1"/>
        <end position="37"/>
    </location>
</feature>
<gene>
    <name evidence="3" type="ORF">PRZ48_005565</name>
</gene>
<evidence type="ECO:0000256" key="1">
    <source>
        <dbReference type="SAM" id="MobiDB-lite"/>
    </source>
</evidence>
<sequence length="1024" mass="108700">MSQNTPVYPWHQAGQPSNASASQAPQPTSTNIAPTMQAQEAAYQRYQQNNAFSSSPLDILAQMNISPEQFMQVAQLLQSGAIQLPTPSAPVPAQAAAPAPAASQSSQLPTAQHPAPAMSQFSQLQTVQQPHAVQPSTQDIDMDKEEGEVDEAEEQPKTSSDSRGFKWTPPKGPRKRSRSPQRFDPSRRSSQQYRARSPAPAAAGSRRSSGFGRPNSRGAGAPNNGKAPQAPNNGKAARAPNNGKAPQGPSKSKKQNTINQDKMKMAKDFMVRLYENGSNYTVIATQLTPSVQSVFADYWDFIGLPRDYSIIPGMELPVVKAAPKPAASQSRDTYLAKLAAAKSSKQGPNSAADKAPAVTPASNTNASKQEPKPTSSQAKPAEEKPSIVATSSSPQTPQPSGAKRTIDRDLVRQKIKALQAAQEAKTDAARNQEVKHEPDRFTLSTSAGDPAAAPTGLDKDKKAAIAAALLSNVNKPGSGSIQAPQNLAGPSDSIQPQTSSSTASNQVAGLPGLQPAVQPPSTAGSPATHRVQPQQPTYPQGSATASGANISQRPFGMTQKEAVVIIDSDNESEDGVKTNGSTAAKQDMRTVPTGLYPMYPMQHSGSPINQSPAPQTPGSSSVSQTQKAKELADLKRKLAEMETKRQEKRNRTGGAFDTNAAPSASASEAGTPSNNQPLAPLPPNPEMTVDSGLSAPPHVSAPAQDVEQSLPAAAYQANEADDAEIDDDDDLDDIYETSGPLAQRAPPAVSTSGMGSAGAVEEDDDSESAMDTSSDTTDELNEYYGLTDKQAEVASAPPPAEMPPPAEDPMPAEMPMPIDMPMPQPPPVPIDEAAEDLDDDSSASETDIDAVDFPPDDDHVDDKPVSQYQPSAQAAAETESAKATKWTPYESPLRIFKDFRYHPMFLETVAGGHKSLTYSHKIDPNGRCCPYETAGGKCNDPDCEGQTFKSMVLSDNELLKLMGADQTPAKTPEELKKWKAGLAVLIADIRSTHGQAKDVELISRRIAQYRREFVGDPTKTLLLD</sequence>
<feature type="compositionally biased region" description="Basic and acidic residues" evidence="1">
    <location>
        <begin position="424"/>
        <end position="440"/>
    </location>
</feature>
<feature type="region of interest" description="Disordered" evidence="1">
    <location>
        <begin position="340"/>
        <end position="458"/>
    </location>
</feature>
<keyword evidence="4" id="KW-1185">Reference proteome</keyword>
<dbReference type="Pfam" id="PF10650">
    <property type="entry name" value="zf-C3H1"/>
    <property type="match status" value="1"/>
</dbReference>
<organism evidence="3 4">
    <name type="scientific">Zasmidium cellare</name>
    <name type="common">Wine cellar mold</name>
    <name type="synonym">Racodium cellare</name>
    <dbReference type="NCBI Taxonomy" id="395010"/>
    <lineage>
        <taxon>Eukaryota</taxon>
        <taxon>Fungi</taxon>
        <taxon>Dikarya</taxon>
        <taxon>Ascomycota</taxon>
        <taxon>Pezizomycotina</taxon>
        <taxon>Dothideomycetes</taxon>
        <taxon>Dothideomycetidae</taxon>
        <taxon>Mycosphaerellales</taxon>
        <taxon>Mycosphaerellaceae</taxon>
        <taxon>Zasmidium</taxon>
    </lineage>
</organism>
<evidence type="ECO:0000313" key="3">
    <source>
        <dbReference type="EMBL" id="KAK4502142.1"/>
    </source>
</evidence>
<feature type="compositionally biased region" description="Polar residues" evidence="1">
    <location>
        <begin position="119"/>
        <end position="139"/>
    </location>
</feature>
<feature type="region of interest" description="Disordered" evidence="1">
    <location>
        <begin position="88"/>
        <end position="260"/>
    </location>
</feature>
<proteinExistence type="predicted"/>
<evidence type="ECO:0000313" key="4">
    <source>
        <dbReference type="Proteomes" id="UP001305779"/>
    </source>
</evidence>
<feature type="compositionally biased region" description="Pro residues" evidence="1">
    <location>
        <begin position="796"/>
        <end position="829"/>
    </location>
</feature>
<feature type="compositionally biased region" description="Polar residues" evidence="1">
    <location>
        <begin position="603"/>
        <end position="626"/>
    </location>
</feature>
<feature type="compositionally biased region" description="Polar residues" evidence="1">
    <location>
        <begin position="519"/>
        <end position="552"/>
    </location>
</feature>
<protein>
    <recommendedName>
        <fullName evidence="2">Putative zinc-finger domain-containing protein</fullName>
    </recommendedName>
</protein>
<feature type="compositionally biased region" description="Low complexity" evidence="1">
    <location>
        <begin position="91"/>
        <end position="112"/>
    </location>
</feature>
<accession>A0ABR0EKQ4</accession>
<feature type="compositionally biased region" description="Polar residues" evidence="1">
    <location>
        <begin position="492"/>
        <end position="507"/>
    </location>
</feature>
<feature type="domain" description="Putative zinc-finger" evidence="2">
    <location>
        <begin position="929"/>
        <end position="946"/>
    </location>
</feature>
<dbReference type="InterPro" id="IPR019607">
    <property type="entry name" value="Putative_zinc-finger_domain"/>
</dbReference>
<name>A0ABR0EKQ4_ZASCE</name>
<feature type="compositionally biased region" description="Low complexity" evidence="1">
    <location>
        <begin position="869"/>
        <end position="884"/>
    </location>
</feature>